<dbReference type="EMBL" id="CP001674">
    <property type="protein sequence ID" value="ACT50862.1"/>
    <property type="molecule type" value="Genomic_DNA"/>
</dbReference>
<dbReference type="KEGG" id="mei:Msip34_1617"/>
<organism evidence="1 2">
    <name type="scientific">Methylovorus glucosotrophus (strain SIP3-4)</name>
    <dbReference type="NCBI Taxonomy" id="582744"/>
    <lineage>
        <taxon>Bacteria</taxon>
        <taxon>Pseudomonadati</taxon>
        <taxon>Pseudomonadota</taxon>
        <taxon>Betaproteobacteria</taxon>
        <taxon>Nitrosomonadales</taxon>
        <taxon>Methylophilaceae</taxon>
        <taxon>Methylovorus</taxon>
    </lineage>
</organism>
<reference evidence="1" key="1">
    <citation type="journal article" date="2011" name="J. Bacteriol.">
        <title>Genomes of three methylotrophs from a single niche uncover genetic and metabolic divergence of Methylophilaceae.</title>
        <authorList>
            <person name="Lapidus A."/>
            <person name="Clum A."/>
            <person name="Labutti K."/>
            <person name="Kaluzhnaya M.G."/>
            <person name="Lim S."/>
            <person name="Beck D.A."/>
            <person name="Glavina Del Rio T."/>
            <person name="Nolan M."/>
            <person name="Mavromatis K."/>
            <person name="Huntemann M."/>
            <person name="Lucas S."/>
            <person name="Lidstrom M.E."/>
            <person name="Ivanova N."/>
            <person name="Chistoserdova L."/>
        </authorList>
    </citation>
    <scope>NUCLEOTIDE SEQUENCE [LARGE SCALE GENOMIC DNA]</scope>
    <source>
        <strain evidence="1">SIP3-4</strain>
    </source>
</reference>
<evidence type="ECO:0000313" key="1">
    <source>
        <dbReference type="EMBL" id="ACT50862.1"/>
    </source>
</evidence>
<gene>
    <name evidence="1" type="ordered locus">Msip34_1617</name>
</gene>
<dbReference type="OrthoDB" id="6146556at2"/>
<dbReference type="RefSeq" id="WP_015830277.1">
    <property type="nucleotide sequence ID" value="NC_012969.1"/>
</dbReference>
<dbReference type="STRING" id="582744.Msip34_1617"/>
<dbReference type="Proteomes" id="UP000002743">
    <property type="component" value="Chromosome"/>
</dbReference>
<dbReference type="AlphaFoldDB" id="C6XE87"/>
<name>C6XE87_METGS</name>
<dbReference type="eggNOG" id="COG3325">
    <property type="taxonomic scope" value="Bacteria"/>
</dbReference>
<evidence type="ECO:0000313" key="2">
    <source>
        <dbReference type="Proteomes" id="UP000002743"/>
    </source>
</evidence>
<sequence>MSKWIMDIQALDPEDNEVVLRFSDSAFIDDDDNYYDNRLEQAALFTNQAFTGAVLQGSRSGFGEAVLINTDGALNELVDYAVDGRGLSLSLEDDGTITKYIQATALRLVDDNNKIRVILRDPQANIDEPHPLDVFAGTNVLPAGVEGTSDDIKGSKKPKVFGKVRSASPLLVNTSKLIYQVSSLDADVVAAYDRGASLTRGANYPDLATMESTAPDAGQYRTFQGYFRLGSSPVGTVTCDVDSSANAGDVFKQIAIEASITVEAADLAPANAIGEVGIFLQDDTTTAALLDLVANSIGFYWYFNTNNVVRLLPLSAPATEDFEVNASQIVDITRESTGAGSNGLPLYQVRVLADKIETVQTDLAGSVSATTVARLSAEYREAKFTNSTVKARHKLSEELVITSCLRSLDDAQAVAETLGALLSVRRDKCAVTARLDDQFDIGRVVRVVTPRLGYAEGRNMIILGHTLDAKRRRVTFNLWG</sequence>
<protein>
    <submittedName>
        <fullName evidence="1">Uncharacterized protein</fullName>
    </submittedName>
</protein>
<accession>C6XE87</accession>
<keyword evidence="2" id="KW-1185">Reference proteome</keyword>
<dbReference type="HOGENOM" id="CLU_553987_0_0_4"/>
<proteinExistence type="predicted"/>